<keyword evidence="3" id="KW-1185">Reference proteome</keyword>
<dbReference type="EMBL" id="AQHW01000031">
    <property type="protein sequence ID" value="KKB45756.1"/>
    <property type="molecule type" value="Genomic_DNA"/>
</dbReference>
<reference evidence="2 3" key="1">
    <citation type="submission" date="2013-04" db="EMBL/GenBank/DDBJ databases">
        <title>The Genome Sequence of Parabacteroides gordonii DSM 23371.</title>
        <authorList>
            <consortium name="The Broad Institute Genomics Platform"/>
            <person name="Earl A."/>
            <person name="Ward D."/>
            <person name="Feldgarden M."/>
            <person name="Gevers D."/>
            <person name="Martens E."/>
            <person name="Sakamoto M."/>
            <person name="Benno Y."/>
            <person name="Suzuki N."/>
            <person name="Matsunaga N."/>
            <person name="Koshihara K."/>
            <person name="Seki M."/>
            <person name="Komiya H."/>
            <person name="Walker B."/>
            <person name="Young S."/>
            <person name="Zeng Q."/>
            <person name="Gargeya S."/>
            <person name="Fitzgerald M."/>
            <person name="Haas B."/>
            <person name="Abouelleil A."/>
            <person name="Allen A.W."/>
            <person name="Alvarado L."/>
            <person name="Arachchi H.M."/>
            <person name="Berlin A.M."/>
            <person name="Chapman S.B."/>
            <person name="Gainer-Dewar J."/>
            <person name="Goldberg J."/>
            <person name="Griggs A."/>
            <person name="Gujja S."/>
            <person name="Hansen M."/>
            <person name="Howarth C."/>
            <person name="Imamovic A."/>
            <person name="Ireland A."/>
            <person name="Larimer J."/>
            <person name="McCowan C."/>
            <person name="Murphy C."/>
            <person name="Pearson M."/>
            <person name="Poon T.W."/>
            <person name="Priest M."/>
            <person name="Roberts A."/>
            <person name="Saif S."/>
            <person name="Shea T."/>
            <person name="Sisk P."/>
            <person name="Sykes S."/>
            <person name="Wortman J."/>
            <person name="Nusbaum C."/>
            <person name="Birren B."/>
        </authorList>
    </citation>
    <scope>NUCLEOTIDE SEQUENCE [LARGE SCALE GENOMIC DNA]</scope>
    <source>
        <strain evidence="2 3">MS-1</strain>
    </source>
</reference>
<gene>
    <name evidence="2" type="ORF">HMPREF1536_05396</name>
</gene>
<evidence type="ECO:0000313" key="3">
    <source>
        <dbReference type="Proteomes" id="UP000033035"/>
    </source>
</evidence>
<dbReference type="PATRIC" id="fig|1203610.3.peg.5512"/>
<proteinExistence type="predicted"/>
<sequence length="232" mass="26659">MKYFGTELSEKHKELTKIIRTKNTVDKAKELFLDIHAELHLSEVSGSGQNRVDELLSDLTPNEYSIMPTSKDETIAWVIWHIARIEDLTMNLLAGRTQEVFSPAWKERLNISITDTGNALSDDEIIRLSKEINTRELLAYRNAVGKQTRSIISGFTNADLLRKVSQQDLDKVKQQGGVTEQDESAWLLDFWAKKDVAGLLLMPPTRHVILHLNDCFKWKQHIRAKKKCFRTN</sequence>
<dbReference type="Gene3D" id="1.20.120.450">
    <property type="entry name" value="dinb family like domain"/>
    <property type="match status" value="1"/>
</dbReference>
<accession>A0A0F5IJP5</accession>
<dbReference type="SUPFAM" id="SSF109854">
    <property type="entry name" value="DinB/YfiT-like putative metalloenzymes"/>
    <property type="match status" value="1"/>
</dbReference>
<dbReference type="Proteomes" id="UP000033035">
    <property type="component" value="Unassembled WGS sequence"/>
</dbReference>
<comment type="caution">
    <text evidence="2">The sequence shown here is derived from an EMBL/GenBank/DDBJ whole genome shotgun (WGS) entry which is preliminary data.</text>
</comment>
<name>A0A0F5IJP5_9BACT</name>
<dbReference type="AlphaFoldDB" id="A0A0F5IJP5"/>
<protein>
    <recommendedName>
        <fullName evidence="1">DinB-like domain-containing protein</fullName>
    </recommendedName>
</protein>
<dbReference type="RefSeq" id="WP_028727535.1">
    <property type="nucleotide sequence ID" value="NZ_AUAE01000014.1"/>
</dbReference>
<dbReference type="InterPro" id="IPR024775">
    <property type="entry name" value="DinB-like"/>
</dbReference>
<evidence type="ECO:0000259" key="1">
    <source>
        <dbReference type="Pfam" id="PF12867"/>
    </source>
</evidence>
<evidence type="ECO:0000313" key="2">
    <source>
        <dbReference type="EMBL" id="KKB45756.1"/>
    </source>
</evidence>
<dbReference type="STRING" id="1203610.HMPREF1536_05396"/>
<feature type="domain" description="DinB-like" evidence="1">
    <location>
        <begin position="49"/>
        <end position="166"/>
    </location>
</feature>
<organism evidence="2 3">
    <name type="scientific">Parabacteroides gordonii MS-1 = DSM 23371</name>
    <dbReference type="NCBI Taxonomy" id="1203610"/>
    <lineage>
        <taxon>Bacteria</taxon>
        <taxon>Pseudomonadati</taxon>
        <taxon>Bacteroidota</taxon>
        <taxon>Bacteroidia</taxon>
        <taxon>Bacteroidales</taxon>
        <taxon>Tannerellaceae</taxon>
        <taxon>Parabacteroides</taxon>
    </lineage>
</organism>
<dbReference type="HOGENOM" id="CLU_106232_0_0_10"/>
<dbReference type="InterPro" id="IPR034660">
    <property type="entry name" value="DinB/YfiT-like"/>
</dbReference>
<dbReference type="Pfam" id="PF12867">
    <property type="entry name" value="DinB_2"/>
    <property type="match status" value="1"/>
</dbReference>